<protein>
    <submittedName>
        <fullName evidence="2">Uncharacterized protein</fullName>
    </submittedName>
</protein>
<accession>M0CCV5</accession>
<reference evidence="2 3" key="1">
    <citation type="journal article" date="2014" name="PLoS Genet.">
        <title>Phylogenetically driven sequencing of extremely halophilic archaea reveals strategies for static and dynamic osmo-response.</title>
        <authorList>
            <person name="Becker E.A."/>
            <person name="Seitzer P.M."/>
            <person name="Tritt A."/>
            <person name="Larsen D."/>
            <person name="Krusor M."/>
            <person name="Yao A.I."/>
            <person name="Wu D."/>
            <person name="Madern D."/>
            <person name="Eisen J.A."/>
            <person name="Darling A.E."/>
            <person name="Facciotti M.T."/>
        </authorList>
    </citation>
    <scope>NUCLEOTIDE SEQUENCE [LARGE SCALE GENOMIC DNA]</scope>
    <source>
        <strain evidence="2 3">2-9-1</strain>
    </source>
</reference>
<dbReference type="Proteomes" id="UP000011626">
    <property type="component" value="Unassembled WGS sequence"/>
</dbReference>
<keyword evidence="1" id="KW-0812">Transmembrane</keyword>
<feature type="transmembrane region" description="Helical" evidence="1">
    <location>
        <begin position="20"/>
        <end position="40"/>
    </location>
</feature>
<keyword evidence="1" id="KW-0472">Membrane</keyword>
<feature type="transmembrane region" description="Helical" evidence="1">
    <location>
        <begin position="52"/>
        <end position="78"/>
    </location>
</feature>
<dbReference type="AlphaFoldDB" id="M0CCV5"/>
<keyword evidence="1" id="KW-1133">Transmembrane helix</keyword>
<comment type="caution">
    <text evidence="2">The sequence shown here is derived from an EMBL/GenBank/DDBJ whole genome shotgun (WGS) entry which is preliminary data.</text>
</comment>
<feature type="transmembrane region" description="Helical" evidence="1">
    <location>
        <begin position="110"/>
        <end position="129"/>
    </location>
</feature>
<dbReference type="RefSeq" id="WP_006886126.1">
    <property type="nucleotide sequence ID" value="NZ_AOIU01000049.1"/>
</dbReference>
<organism evidence="2 3">
    <name type="scientific">Halosimplex carlsbadense 2-9-1</name>
    <dbReference type="NCBI Taxonomy" id="797114"/>
    <lineage>
        <taxon>Archaea</taxon>
        <taxon>Methanobacteriati</taxon>
        <taxon>Methanobacteriota</taxon>
        <taxon>Stenosarchaea group</taxon>
        <taxon>Halobacteria</taxon>
        <taxon>Halobacteriales</taxon>
        <taxon>Haloarculaceae</taxon>
        <taxon>Halosimplex</taxon>
    </lineage>
</organism>
<gene>
    <name evidence="2" type="ORF">C475_22304</name>
</gene>
<sequence>MSDPAGLIDPAFALYELADVAGRYGTLIAIVIGVIGWATASDNPQRLARFRGMAIGGTFGYLLIISVDVIYEVLRFILGTEFLPSDWPYGAITGTGLNDLTLLSTALSGVLHSLGLAVFIVGVTLWAFGKPGSIAGTGGRRAATMGLVLVGASIGGNVVGVFAGVIL</sequence>
<proteinExistence type="predicted"/>
<evidence type="ECO:0000256" key="1">
    <source>
        <dbReference type="SAM" id="Phobius"/>
    </source>
</evidence>
<keyword evidence="3" id="KW-1185">Reference proteome</keyword>
<feature type="transmembrane region" description="Helical" evidence="1">
    <location>
        <begin position="141"/>
        <end position="166"/>
    </location>
</feature>
<evidence type="ECO:0000313" key="2">
    <source>
        <dbReference type="EMBL" id="ELZ19724.1"/>
    </source>
</evidence>
<name>M0CCV5_9EURY</name>
<dbReference type="OrthoDB" id="336914at2157"/>
<dbReference type="STRING" id="797114.C475_22304"/>
<dbReference type="EMBL" id="AOIU01000049">
    <property type="protein sequence ID" value="ELZ19724.1"/>
    <property type="molecule type" value="Genomic_DNA"/>
</dbReference>
<evidence type="ECO:0000313" key="3">
    <source>
        <dbReference type="Proteomes" id="UP000011626"/>
    </source>
</evidence>